<organism evidence="7">
    <name type="scientific">Deinococcus sp. VB142</name>
    <dbReference type="NCBI Taxonomy" id="3112952"/>
    <lineage>
        <taxon>Bacteria</taxon>
        <taxon>Thermotogati</taxon>
        <taxon>Deinococcota</taxon>
        <taxon>Deinococci</taxon>
        <taxon>Deinococcales</taxon>
        <taxon>Deinococcaceae</taxon>
        <taxon>Deinococcus</taxon>
    </lineage>
</organism>
<evidence type="ECO:0000256" key="1">
    <source>
        <dbReference type="ARBA" id="ARBA00023015"/>
    </source>
</evidence>
<dbReference type="Gene3D" id="3.30.450.40">
    <property type="match status" value="1"/>
</dbReference>
<evidence type="ECO:0000256" key="2">
    <source>
        <dbReference type="ARBA" id="ARBA00023125"/>
    </source>
</evidence>
<name>A0AAU6Q2H1_9DEIO</name>
<dbReference type="PANTHER" id="PTHR30136:SF24">
    <property type="entry name" value="HTH-TYPE TRANSCRIPTIONAL REPRESSOR ALLR"/>
    <property type="match status" value="1"/>
</dbReference>
<sequence>MAEKPVSPDAAAPRHKTGRSRSAEAGSVRTLERGLLVLSSLAELGEATLTEVARRAGLSASTTYRLLETLRQQGYAEWEERSGLFRVGLRAYQVGAAFSARNSLLGAAQLELPGLVAALNETVNLAALRGRQAVYVYQAEASQLMRMFTQVGAVAPLHCSGVGKVLMAGQPEEEVRAYLGEGPFPAYTPHSLTTLPAYLEELARVRQQQYALDDEERELGVRCVAVPVQDAGGAVVAAVSVSAPAARLPAEAVPDLARRVQEVAGRISARLGS</sequence>
<proteinExistence type="predicted"/>
<dbReference type="Pfam" id="PF01614">
    <property type="entry name" value="IclR_C"/>
    <property type="match status" value="1"/>
</dbReference>
<dbReference type="Gene3D" id="1.10.10.10">
    <property type="entry name" value="Winged helix-like DNA-binding domain superfamily/Winged helix DNA-binding domain"/>
    <property type="match status" value="1"/>
</dbReference>
<dbReference type="SUPFAM" id="SSF55781">
    <property type="entry name" value="GAF domain-like"/>
    <property type="match status" value="1"/>
</dbReference>
<keyword evidence="3" id="KW-0804">Transcription</keyword>
<evidence type="ECO:0000256" key="3">
    <source>
        <dbReference type="ARBA" id="ARBA00023163"/>
    </source>
</evidence>
<feature type="domain" description="HTH iclR-type" evidence="5">
    <location>
        <begin position="28"/>
        <end position="89"/>
    </location>
</feature>
<dbReference type="InterPro" id="IPR036390">
    <property type="entry name" value="WH_DNA-bd_sf"/>
</dbReference>
<feature type="region of interest" description="Disordered" evidence="4">
    <location>
        <begin position="1"/>
        <end position="26"/>
    </location>
</feature>
<dbReference type="GO" id="GO:0003677">
    <property type="term" value="F:DNA binding"/>
    <property type="evidence" value="ECO:0007669"/>
    <property type="project" value="UniProtKB-KW"/>
</dbReference>
<dbReference type="RefSeq" id="WP_339095985.1">
    <property type="nucleotide sequence ID" value="NZ_CP149782.1"/>
</dbReference>
<dbReference type="GO" id="GO:0045892">
    <property type="term" value="P:negative regulation of DNA-templated transcription"/>
    <property type="evidence" value="ECO:0007669"/>
    <property type="project" value="TreeGrafter"/>
</dbReference>
<accession>A0AAU6Q2H1</accession>
<dbReference type="InterPro" id="IPR050707">
    <property type="entry name" value="HTH_MetabolicPath_Reg"/>
</dbReference>
<dbReference type="PANTHER" id="PTHR30136">
    <property type="entry name" value="HELIX-TURN-HELIX TRANSCRIPTIONAL REGULATOR, ICLR FAMILY"/>
    <property type="match status" value="1"/>
</dbReference>
<keyword evidence="2" id="KW-0238">DNA-binding</keyword>
<dbReference type="SUPFAM" id="SSF46785">
    <property type="entry name" value="Winged helix' DNA-binding domain"/>
    <property type="match status" value="1"/>
</dbReference>
<keyword evidence="1" id="KW-0805">Transcription regulation</keyword>
<dbReference type="SMART" id="SM00346">
    <property type="entry name" value="HTH_ICLR"/>
    <property type="match status" value="1"/>
</dbReference>
<evidence type="ECO:0000313" key="7">
    <source>
        <dbReference type="EMBL" id="WYF44803.1"/>
    </source>
</evidence>
<dbReference type="AlphaFoldDB" id="A0AAU6Q2H1"/>
<dbReference type="EMBL" id="CP149782">
    <property type="protein sequence ID" value="WYF44803.1"/>
    <property type="molecule type" value="Genomic_DNA"/>
</dbReference>
<dbReference type="Pfam" id="PF09339">
    <property type="entry name" value="HTH_IclR"/>
    <property type="match status" value="1"/>
</dbReference>
<reference evidence="7" key="1">
    <citation type="submission" date="2024-03" db="EMBL/GenBank/DDBJ databases">
        <title>Deinococcus weizhi sp. nov., isolated from human skin.</title>
        <authorList>
            <person name="Wei Z."/>
            <person name="Tian F."/>
            <person name="Yang C."/>
            <person name="Xin L.T."/>
            <person name="Wen Z.J."/>
            <person name="Lan K.C."/>
            <person name="Yu L."/>
            <person name="Zhe W."/>
            <person name="Dan F.D."/>
            <person name="Jun W."/>
            <person name="Rui Z."/>
            <person name="Yong X.J."/>
            <person name="Ting Y."/>
            <person name="Wei X."/>
            <person name="Xu Z.G."/>
            <person name="Xin Z."/>
            <person name="Dong F.G."/>
            <person name="Ni X.M."/>
            <person name="Zheng M.G."/>
            <person name="Chun Y."/>
            <person name="Qian W.X."/>
        </authorList>
    </citation>
    <scope>NUCLEOTIDE SEQUENCE</scope>
    <source>
        <strain evidence="7">VB142</strain>
    </source>
</reference>
<protein>
    <submittedName>
        <fullName evidence="7">IclR family transcriptional regulator</fullName>
    </submittedName>
</protein>
<dbReference type="GO" id="GO:0003700">
    <property type="term" value="F:DNA-binding transcription factor activity"/>
    <property type="evidence" value="ECO:0007669"/>
    <property type="project" value="TreeGrafter"/>
</dbReference>
<dbReference type="PROSITE" id="PS51077">
    <property type="entry name" value="HTH_ICLR"/>
    <property type="match status" value="1"/>
</dbReference>
<evidence type="ECO:0000256" key="4">
    <source>
        <dbReference type="SAM" id="MobiDB-lite"/>
    </source>
</evidence>
<dbReference type="InterPro" id="IPR014757">
    <property type="entry name" value="Tscrpt_reg_IclR_C"/>
</dbReference>
<dbReference type="PROSITE" id="PS51078">
    <property type="entry name" value="ICLR_ED"/>
    <property type="match status" value="1"/>
</dbReference>
<gene>
    <name evidence="7" type="ORF">WDJ50_01425</name>
</gene>
<evidence type="ECO:0000259" key="5">
    <source>
        <dbReference type="PROSITE" id="PS51077"/>
    </source>
</evidence>
<dbReference type="InterPro" id="IPR029016">
    <property type="entry name" value="GAF-like_dom_sf"/>
</dbReference>
<evidence type="ECO:0000259" key="6">
    <source>
        <dbReference type="PROSITE" id="PS51078"/>
    </source>
</evidence>
<dbReference type="InterPro" id="IPR036388">
    <property type="entry name" value="WH-like_DNA-bd_sf"/>
</dbReference>
<dbReference type="InterPro" id="IPR005471">
    <property type="entry name" value="Tscrpt_reg_IclR_N"/>
</dbReference>
<feature type="domain" description="IclR-ED" evidence="6">
    <location>
        <begin position="90"/>
        <end position="273"/>
    </location>
</feature>